<reference evidence="1 2" key="1">
    <citation type="journal article" date="2011" name="Arch. Virol.">
        <title>The genome sequence of enterobacterial phage 7-11, which possesses an unusually elongated head.</title>
        <authorList>
            <person name="Kropinski A.M."/>
            <person name="Lingohr E.J."/>
            <person name="Ackermann H.W."/>
        </authorList>
    </citation>
    <scope>NUCLEOTIDE SEQUENCE [LARGE SCALE GENOMIC DNA]</scope>
</reference>
<dbReference type="Proteomes" id="UP000001639">
    <property type="component" value="Segment"/>
</dbReference>
<proteinExistence type="predicted"/>
<evidence type="ECO:0000313" key="1">
    <source>
        <dbReference type="EMBL" id="AEK82056.1"/>
    </source>
</evidence>
<keyword evidence="2" id="KW-1185">Reference proteome</keyword>
<organism evidence="1 2">
    <name type="scientific">Salmonella phage 7-11</name>
    <dbReference type="NCBI Taxonomy" id="1054968"/>
    <lineage>
        <taxon>Viruses</taxon>
        <taxon>Duplodnaviria</taxon>
        <taxon>Heunggongvirae</taxon>
        <taxon>Uroviricota</taxon>
        <taxon>Caudoviricetes</taxon>
        <taxon>Grimontviridae</taxon>
        <taxon>Moazamivirus</taxon>
        <taxon>Moazamivirus 711</taxon>
    </lineage>
</organism>
<dbReference type="KEGG" id="vg:11117608"/>
<dbReference type="RefSeq" id="YP_004782516.1">
    <property type="nucleotide sequence ID" value="NC_015938.1"/>
</dbReference>
<sequence>MRNLKHNRLAKTFAVCVKKSTLYAVTTLSVVGSMDIFKNAFFCPVCGTRGNLSDSVSGLVKAGAPIKRKCSGCETEFNIRADYTFKTEVIKSG</sequence>
<accession>G0X574</accession>
<dbReference type="GeneID" id="11117608"/>
<evidence type="ECO:0000313" key="2">
    <source>
        <dbReference type="Proteomes" id="UP000001639"/>
    </source>
</evidence>
<name>G0X574_9CAUD</name>
<protein>
    <submittedName>
        <fullName evidence="1">Uncharacterized protein</fullName>
    </submittedName>
</protein>
<dbReference type="EMBL" id="HM997019">
    <property type="protein sequence ID" value="AEK82056.1"/>
    <property type="molecule type" value="Genomic_DNA"/>
</dbReference>